<feature type="transmembrane region" description="Helical" evidence="9">
    <location>
        <begin position="91"/>
        <end position="112"/>
    </location>
</feature>
<evidence type="ECO:0000256" key="4">
    <source>
        <dbReference type="ARBA" id="ARBA00022989"/>
    </source>
</evidence>
<evidence type="ECO:0000313" key="11">
    <source>
        <dbReference type="EMBL" id="EFA78691.1"/>
    </source>
</evidence>
<comment type="subcellular location">
    <subcellularLocation>
        <location evidence="1">Membrane</location>
        <topology evidence="1">Multi-pass membrane protein</topology>
    </subcellularLocation>
</comment>
<keyword evidence="7" id="KW-0862">Zinc</keyword>
<dbReference type="InterPro" id="IPR000315">
    <property type="entry name" value="Znf_B-box"/>
</dbReference>
<dbReference type="GO" id="GO:0005794">
    <property type="term" value="C:Golgi apparatus"/>
    <property type="evidence" value="ECO:0007669"/>
    <property type="project" value="TreeGrafter"/>
</dbReference>
<dbReference type="AlphaFoldDB" id="D3BIR7"/>
<dbReference type="GO" id="GO:0006612">
    <property type="term" value="P:protein targeting to membrane"/>
    <property type="evidence" value="ECO:0007669"/>
    <property type="project" value="TreeGrafter"/>
</dbReference>
<evidence type="ECO:0000256" key="7">
    <source>
        <dbReference type="PROSITE-ProRule" id="PRU00024"/>
    </source>
</evidence>
<dbReference type="GO" id="GO:0016020">
    <property type="term" value="C:membrane"/>
    <property type="evidence" value="ECO:0007669"/>
    <property type="project" value="UniProtKB-SubCell"/>
</dbReference>
<dbReference type="Gene3D" id="3.30.160.60">
    <property type="entry name" value="Classic Zinc Finger"/>
    <property type="match status" value="1"/>
</dbReference>
<gene>
    <name evidence="11" type="ORF">PPL_08152</name>
</gene>
<keyword evidence="12" id="KW-1185">Reference proteome</keyword>
<protein>
    <recommendedName>
        <fullName evidence="10">B box-type domain-containing protein</fullName>
    </recommendedName>
</protein>
<keyword evidence="4 9" id="KW-1133">Transmembrane helix</keyword>
<feature type="transmembrane region" description="Helical" evidence="9">
    <location>
        <begin position="57"/>
        <end position="79"/>
    </location>
</feature>
<reference evidence="11 12" key="1">
    <citation type="journal article" date="2011" name="Genome Res.">
        <title>Phylogeny-wide analysis of social amoeba genomes highlights ancient origins for complex intercellular communication.</title>
        <authorList>
            <person name="Heidel A.J."/>
            <person name="Lawal H.M."/>
            <person name="Felder M."/>
            <person name="Schilde C."/>
            <person name="Helps N.R."/>
            <person name="Tunggal B."/>
            <person name="Rivero F."/>
            <person name="John U."/>
            <person name="Schleicher M."/>
            <person name="Eichinger L."/>
            <person name="Platzer M."/>
            <person name="Noegel A.A."/>
            <person name="Schaap P."/>
            <person name="Gloeckner G."/>
        </authorList>
    </citation>
    <scope>NUCLEOTIDE SEQUENCE [LARGE SCALE GENOMIC DNA]</scope>
    <source>
        <strain evidence="12">ATCC 26659 / Pp 5 / PN500</strain>
    </source>
</reference>
<dbReference type="Pfam" id="PF01529">
    <property type="entry name" value="DHHC"/>
    <property type="match status" value="1"/>
</dbReference>
<evidence type="ECO:0000256" key="6">
    <source>
        <dbReference type="ARBA" id="ARBA00023315"/>
    </source>
</evidence>
<dbReference type="InParanoid" id="D3BIR7"/>
<evidence type="ECO:0000256" key="5">
    <source>
        <dbReference type="ARBA" id="ARBA00023136"/>
    </source>
</evidence>
<keyword evidence="3 9" id="KW-0812">Transmembrane</keyword>
<evidence type="ECO:0000256" key="2">
    <source>
        <dbReference type="ARBA" id="ARBA00022679"/>
    </source>
</evidence>
<evidence type="ECO:0000259" key="10">
    <source>
        <dbReference type="PROSITE" id="PS50119"/>
    </source>
</evidence>
<feature type="region of interest" description="Disordered" evidence="8">
    <location>
        <begin position="377"/>
        <end position="402"/>
    </location>
</feature>
<dbReference type="GO" id="GO:0005783">
    <property type="term" value="C:endoplasmic reticulum"/>
    <property type="evidence" value="ECO:0007669"/>
    <property type="project" value="TreeGrafter"/>
</dbReference>
<feature type="compositionally biased region" description="Basic and acidic residues" evidence="8">
    <location>
        <begin position="496"/>
        <end position="506"/>
    </location>
</feature>
<dbReference type="PANTHER" id="PTHR22883:SF318">
    <property type="entry name" value="PALMITOYLTRANSFERASE-RELATED"/>
    <property type="match status" value="1"/>
</dbReference>
<dbReference type="OMA" id="IWAGYYN"/>
<feature type="transmembrane region" description="Helical" evidence="9">
    <location>
        <begin position="275"/>
        <end position="294"/>
    </location>
</feature>
<feature type="compositionally biased region" description="Basic and acidic residues" evidence="8">
    <location>
        <begin position="377"/>
        <end position="393"/>
    </location>
</feature>
<accession>D3BIR7</accession>
<dbReference type="PROSITE" id="PS50216">
    <property type="entry name" value="DHHC"/>
    <property type="match status" value="1"/>
</dbReference>
<feature type="compositionally biased region" description="Low complexity" evidence="8">
    <location>
        <begin position="507"/>
        <end position="522"/>
    </location>
</feature>
<dbReference type="InterPro" id="IPR001594">
    <property type="entry name" value="Palmitoyltrfase_DHHC"/>
</dbReference>
<keyword evidence="6" id="KW-0012">Acyltransferase</keyword>
<dbReference type="STRING" id="670386.D3BIR7"/>
<dbReference type="Proteomes" id="UP000001396">
    <property type="component" value="Unassembled WGS sequence"/>
</dbReference>
<sequence length="961" mass="111865">MNEYDDDDKDRFVVEDVVKGSSSSSNSRSNSRSNSGSNANGRIIRKKGGALGDWEGFVVKCAYTIVHLIIYLVLAVRSGTDLNVAFKERDYFYLIWTHSIFISTFIVFFIAASKSPGYSDDLPASPPNNNSNNRHINNNNNNNSNYINNNNSNNNSSSNKSKLKRSDDEFADDNDDHHRQSLEFDINSNNKDDEQIEEDYNVNKDNEMDQLLDSLESNNNKDKESGEDQPYCNICKRNVLIRSKHCKRCNRCILKYDHHCFFIGCCVGQYNHKSFCIFLVVQLVLLILGFQIALTGIHSAPTWKDWVLANLQTMNLCTLHNKELDVLCSDCNEIICYRCLISKHNQHRALHTEDINQSILDIDYSVVVSELDKDINNKTNDEKEAENKNKDNDTVVSTDSDNNKDKVNIIQKRIEWLWNKVKGTTKYIQKMTDIENHITDHFKQCYEMLMKEERAMKKPIIDELDEYKEKLHRLIKEIQSLYNIIQSITPTLIPNNDDHELRENHKNNNNKNNNDSNNGNNDYDILEDKSINYELPSIIESIKQSKSLDQFIHNNSNTIFSLHQQKNNEITEYINKNKIINMNKRHKNNDNTKSIDSNNKDNIILEILRKHFDNHKIKDYHLTNIGGSITSSDYRKKQCFFDGIKLFIQKSINVDFEEYEAVNLKYFITMDDDSVFSIYKCNFENGSQMELLEKESNQLREMLGGIDDSGSFIIGSSNSTIYIFSMISNHFIVYSIIDNTLREATYHLGFDLSFDGQPVTQYVDPFYLYFYGRSHDYTLSMIRFNTILEEFEVLRADEDARYIIPIALFSDSDFLESKSYSMYYDKTSHEICLVKYQMFSTQAISRHVIASEVFPRYVTYYFNGDNKVYLYYGDENSEYFLKIGFGRVILIENLATIEGLAMTDVPNELLILPTMIEVDETIYLFTTDKSFKYSLFSKDWEESPLTTTNIKYIHNIDKSYY</sequence>
<dbReference type="GeneID" id="31363632"/>
<evidence type="ECO:0000256" key="1">
    <source>
        <dbReference type="ARBA" id="ARBA00004141"/>
    </source>
</evidence>
<dbReference type="GO" id="GO:0019706">
    <property type="term" value="F:protein-cysteine S-palmitoyltransferase activity"/>
    <property type="evidence" value="ECO:0007669"/>
    <property type="project" value="TreeGrafter"/>
</dbReference>
<feature type="domain" description="B box-type" evidence="10">
    <location>
        <begin position="312"/>
        <end position="352"/>
    </location>
</feature>
<dbReference type="Pfam" id="PF00643">
    <property type="entry name" value="zf-B_box"/>
    <property type="match status" value="1"/>
</dbReference>
<keyword evidence="2" id="KW-0808">Transferase</keyword>
<keyword evidence="7" id="KW-0863">Zinc-finger</keyword>
<proteinExistence type="predicted"/>
<dbReference type="GO" id="GO:0008270">
    <property type="term" value="F:zinc ion binding"/>
    <property type="evidence" value="ECO:0007669"/>
    <property type="project" value="UniProtKB-KW"/>
</dbReference>
<dbReference type="EMBL" id="ADBJ01000037">
    <property type="protein sequence ID" value="EFA78691.1"/>
    <property type="molecule type" value="Genomic_DNA"/>
</dbReference>
<dbReference type="RefSeq" id="XP_020430815.1">
    <property type="nucleotide sequence ID" value="XM_020578976.1"/>
</dbReference>
<feature type="region of interest" description="Disordered" evidence="8">
    <location>
        <begin position="17"/>
        <end position="41"/>
    </location>
</feature>
<comment type="caution">
    <text evidence="11">The sequence shown here is derived from an EMBL/GenBank/DDBJ whole genome shotgun (WGS) entry which is preliminary data.</text>
</comment>
<feature type="compositionally biased region" description="Low complexity" evidence="8">
    <location>
        <begin position="128"/>
        <end position="159"/>
    </location>
</feature>
<keyword evidence="5 9" id="KW-0472">Membrane</keyword>
<dbReference type="PROSITE" id="PS50119">
    <property type="entry name" value="ZF_BBOX"/>
    <property type="match status" value="1"/>
</dbReference>
<feature type="region of interest" description="Disordered" evidence="8">
    <location>
        <begin position="493"/>
        <end position="523"/>
    </location>
</feature>
<dbReference type="SUPFAM" id="SSF57845">
    <property type="entry name" value="B-box zinc-binding domain"/>
    <property type="match status" value="1"/>
</dbReference>
<name>D3BIR7_HETP5</name>
<keyword evidence="7" id="KW-0479">Metal-binding</keyword>
<feature type="region of interest" description="Disordered" evidence="8">
    <location>
        <begin position="121"/>
        <end position="190"/>
    </location>
</feature>
<evidence type="ECO:0000313" key="12">
    <source>
        <dbReference type="Proteomes" id="UP000001396"/>
    </source>
</evidence>
<evidence type="ECO:0000256" key="3">
    <source>
        <dbReference type="ARBA" id="ARBA00022692"/>
    </source>
</evidence>
<dbReference type="InterPro" id="IPR039859">
    <property type="entry name" value="PFA4/ZDH16/20/ERF2-like"/>
</dbReference>
<dbReference type="PANTHER" id="PTHR22883">
    <property type="entry name" value="ZINC FINGER DHHC DOMAIN CONTAINING PROTEIN"/>
    <property type="match status" value="1"/>
</dbReference>
<organism evidence="11 12">
    <name type="scientific">Heterostelium pallidum (strain ATCC 26659 / Pp 5 / PN500)</name>
    <name type="common">Cellular slime mold</name>
    <name type="synonym">Polysphondylium pallidum</name>
    <dbReference type="NCBI Taxonomy" id="670386"/>
    <lineage>
        <taxon>Eukaryota</taxon>
        <taxon>Amoebozoa</taxon>
        <taxon>Evosea</taxon>
        <taxon>Eumycetozoa</taxon>
        <taxon>Dictyostelia</taxon>
        <taxon>Acytosteliales</taxon>
        <taxon>Acytosteliaceae</taxon>
        <taxon>Heterostelium</taxon>
    </lineage>
</organism>
<evidence type="ECO:0000256" key="8">
    <source>
        <dbReference type="SAM" id="MobiDB-lite"/>
    </source>
</evidence>
<evidence type="ECO:0000256" key="9">
    <source>
        <dbReference type="SAM" id="Phobius"/>
    </source>
</evidence>
<feature type="compositionally biased region" description="Low complexity" evidence="8">
    <location>
        <begin position="20"/>
        <end position="41"/>
    </location>
</feature>